<evidence type="ECO:0000313" key="4">
    <source>
        <dbReference type="Proteomes" id="UP000439752"/>
    </source>
</evidence>
<proteinExistence type="predicted"/>
<accession>A0A653IG90</accession>
<dbReference type="RefSeq" id="WP_236550069.1">
    <property type="nucleotide sequence ID" value="NZ_LR732312.1"/>
</dbReference>
<dbReference type="Proteomes" id="UP000439752">
    <property type="component" value="Unassembled WGS sequence"/>
</dbReference>
<name>A0A653IG90_9BACL</name>
<dbReference type="SUPFAM" id="SSF63817">
    <property type="entry name" value="Sortase"/>
    <property type="match status" value="1"/>
</dbReference>
<dbReference type="EMBL" id="CABWKQ010000032">
    <property type="protein sequence ID" value="VWX38291.1"/>
    <property type="molecule type" value="Genomic_DNA"/>
</dbReference>
<keyword evidence="1" id="KW-0378">Hydrolase</keyword>
<evidence type="ECO:0000256" key="2">
    <source>
        <dbReference type="PIRSR" id="PIRSR605754-1"/>
    </source>
</evidence>
<organism evidence="3 4">
    <name type="scientific">Exiguobacterium oxidotolerans</name>
    <dbReference type="NCBI Taxonomy" id="223958"/>
    <lineage>
        <taxon>Bacteria</taxon>
        <taxon>Bacillati</taxon>
        <taxon>Bacillota</taxon>
        <taxon>Bacilli</taxon>
        <taxon>Bacillales</taxon>
        <taxon>Bacillales Family XII. Incertae Sedis</taxon>
        <taxon>Exiguobacterium</taxon>
    </lineage>
</organism>
<evidence type="ECO:0000256" key="1">
    <source>
        <dbReference type="ARBA" id="ARBA00022801"/>
    </source>
</evidence>
<dbReference type="Pfam" id="PF04203">
    <property type="entry name" value="Sortase"/>
    <property type="match status" value="1"/>
</dbReference>
<evidence type="ECO:0000313" key="3">
    <source>
        <dbReference type="EMBL" id="VWX38291.1"/>
    </source>
</evidence>
<dbReference type="InterPro" id="IPR023365">
    <property type="entry name" value="Sortase_dom-sf"/>
</dbReference>
<sequence>MEQVMSFVVNKTRNSFFLIFLILAGCGGTEESVPPSKPVEQATPAIEPVTPEPVQESRETASFIPATLSIDAIDVKAKIEIVGKDKQGRMDVPKKTEQVAWYRYGAEANQTGNVILAGHLDDTDGPAVFYDLAKMKPGQKIELQSKTGQTLSYVVTNVTSYPVDEAPVGSIFGATVAKRLTLISCIGTFTKSKGYDERLVVTADQIEE</sequence>
<protein>
    <submittedName>
        <fullName evidence="3">Sortase</fullName>
    </submittedName>
</protein>
<dbReference type="InterPro" id="IPR042001">
    <property type="entry name" value="Sortase_F"/>
</dbReference>
<dbReference type="InterPro" id="IPR005754">
    <property type="entry name" value="Sortase"/>
</dbReference>
<dbReference type="Gene3D" id="2.40.260.10">
    <property type="entry name" value="Sortase"/>
    <property type="match status" value="1"/>
</dbReference>
<feature type="active site" description="Acyl-thioester intermediate" evidence="2">
    <location>
        <position position="185"/>
    </location>
</feature>
<feature type="active site" description="Proton donor/acceptor" evidence="2">
    <location>
        <position position="119"/>
    </location>
</feature>
<gene>
    <name evidence="3" type="ORF">EXIGUO9Y_380055</name>
</gene>
<dbReference type="GO" id="GO:0016787">
    <property type="term" value="F:hydrolase activity"/>
    <property type="evidence" value="ECO:0007669"/>
    <property type="project" value="UniProtKB-KW"/>
</dbReference>
<reference evidence="3 4" key="1">
    <citation type="submission" date="2019-10" db="EMBL/GenBank/DDBJ databases">
        <authorList>
            <person name="Karimi E."/>
        </authorList>
    </citation>
    <scope>NUCLEOTIDE SEQUENCE [LARGE SCALE GENOMIC DNA]</scope>
    <source>
        <strain evidence="3">Exiguobacterium sp. 9Y</strain>
    </source>
</reference>
<dbReference type="CDD" id="cd05829">
    <property type="entry name" value="Sortase_F"/>
    <property type="match status" value="1"/>
</dbReference>
<keyword evidence="4" id="KW-1185">Reference proteome</keyword>
<dbReference type="AlphaFoldDB" id="A0A653IG90"/>